<organism evidence="7 8">
    <name type="scientific">Porphyromonas gulae</name>
    <dbReference type="NCBI Taxonomy" id="111105"/>
    <lineage>
        <taxon>Bacteria</taxon>
        <taxon>Pseudomonadati</taxon>
        <taxon>Bacteroidota</taxon>
        <taxon>Bacteroidia</taxon>
        <taxon>Bacteroidales</taxon>
        <taxon>Porphyromonadaceae</taxon>
        <taxon>Porphyromonas</taxon>
    </lineage>
</organism>
<evidence type="ECO:0000256" key="2">
    <source>
        <dbReference type="ARBA" id="ARBA00006706"/>
    </source>
</evidence>
<evidence type="ECO:0000256" key="1">
    <source>
        <dbReference type="ARBA" id="ARBA00001946"/>
    </source>
</evidence>
<keyword evidence="5" id="KW-0460">Magnesium</keyword>
<keyword evidence="3 6" id="KW-0808">Transferase</keyword>
<dbReference type="SUPFAM" id="SSF48576">
    <property type="entry name" value="Terpenoid synthases"/>
    <property type="match status" value="1"/>
</dbReference>
<dbReference type="Proteomes" id="UP000030130">
    <property type="component" value="Unassembled WGS sequence"/>
</dbReference>
<comment type="cofactor">
    <cofactor evidence="1">
        <name>Mg(2+)</name>
        <dbReference type="ChEBI" id="CHEBI:18420"/>
    </cofactor>
</comment>
<dbReference type="EMBL" id="JRAI01000055">
    <property type="protein sequence ID" value="KGN85445.1"/>
    <property type="molecule type" value="Genomic_DNA"/>
</dbReference>
<dbReference type="SFLD" id="SFLDS00005">
    <property type="entry name" value="Isoprenoid_Synthase_Type_I"/>
    <property type="match status" value="1"/>
</dbReference>
<evidence type="ECO:0000256" key="3">
    <source>
        <dbReference type="ARBA" id="ARBA00022679"/>
    </source>
</evidence>
<dbReference type="PANTHER" id="PTHR12001:SF69">
    <property type="entry name" value="ALL TRANS-POLYPRENYL-DIPHOSPHATE SYNTHASE PDSS1"/>
    <property type="match status" value="1"/>
</dbReference>
<dbReference type="PANTHER" id="PTHR12001">
    <property type="entry name" value="GERANYLGERANYL PYROPHOSPHATE SYNTHASE"/>
    <property type="match status" value="1"/>
</dbReference>
<accession>A0A0A2F5V8</accession>
<reference evidence="7 8" key="1">
    <citation type="submission" date="2014-08" db="EMBL/GenBank/DDBJ databases">
        <title>Porphyromonas gulae strain:COT-052_OH1451 Genome sequencing.</title>
        <authorList>
            <person name="Wallis C."/>
            <person name="Deusch O."/>
            <person name="O'Flynn C."/>
            <person name="Davis I."/>
            <person name="Jospin G."/>
            <person name="Darling A.E."/>
            <person name="Coil D.A."/>
            <person name="Alexiev A."/>
            <person name="Horsfall A."/>
            <person name="Kirkwood N."/>
            <person name="Harris S."/>
            <person name="Eisen J.A."/>
        </authorList>
    </citation>
    <scope>NUCLEOTIDE SEQUENCE [LARGE SCALE GENOMIC DNA]</scope>
    <source>
        <strain evidence="8">COT-052 OH1451</strain>
    </source>
</reference>
<dbReference type="CDD" id="cd00685">
    <property type="entry name" value="Trans_IPPS_HT"/>
    <property type="match status" value="1"/>
</dbReference>
<dbReference type="PROSITE" id="PS00444">
    <property type="entry name" value="POLYPRENYL_SYNTHASE_2"/>
    <property type="match status" value="1"/>
</dbReference>
<dbReference type="InterPro" id="IPR000092">
    <property type="entry name" value="Polyprenyl_synt"/>
</dbReference>
<sequence length="324" mass="36040">MTTLEAIQAPVNEFVKDFHHSFEHALHSQSEWMTKAIKILNGSTGKHVRPLLTGLVATVCAGKTNSMTLEAAVLLEMIHTATLIHDDVIDMASTRRGVPTLNAFFDNRVTVLMGDFVLSSALMRAIALNDIRIITIISQLGRDLSEGEIRQFETADNVIIDEDVYMQVIRQKTAMLFSACAEVGAITVQAPAEIVERVKRVGELLGYAFQIRDDIFDYYRNDVGKPTGNDIREGKITLPLLFALKNEQTALRDHCLTILNQKAFSEEDLQLLTSFAIEHGGIAYAERKMTEFIDKAKAELAVFPDSDALQSLLALADFIVQRTK</sequence>
<gene>
    <name evidence="7" type="ORF">HR08_06000</name>
</gene>
<keyword evidence="4" id="KW-0479">Metal-binding</keyword>
<dbReference type="GO" id="GO:0008299">
    <property type="term" value="P:isoprenoid biosynthetic process"/>
    <property type="evidence" value="ECO:0007669"/>
    <property type="project" value="InterPro"/>
</dbReference>
<dbReference type="AlphaFoldDB" id="A0A0A2F5V8"/>
<proteinExistence type="inferred from homology"/>
<evidence type="ECO:0000313" key="8">
    <source>
        <dbReference type="Proteomes" id="UP000030130"/>
    </source>
</evidence>
<dbReference type="PROSITE" id="PS00723">
    <property type="entry name" value="POLYPRENYL_SYNTHASE_1"/>
    <property type="match status" value="1"/>
</dbReference>
<evidence type="ECO:0000256" key="6">
    <source>
        <dbReference type="RuleBase" id="RU004466"/>
    </source>
</evidence>
<evidence type="ECO:0000256" key="5">
    <source>
        <dbReference type="ARBA" id="ARBA00022842"/>
    </source>
</evidence>
<comment type="similarity">
    <text evidence="2 6">Belongs to the FPP/GGPP synthase family.</text>
</comment>
<name>A0A0A2F5V8_9PORP</name>
<dbReference type="InterPro" id="IPR008949">
    <property type="entry name" value="Isoprenoid_synthase_dom_sf"/>
</dbReference>
<dbReference type="GO" id="GO:0046872">
    <property type="term" value="F:metal ion binding"/>
    <property type="evidence" value="ECO:0007669"/>
    <property type="project" value="UniProtKB-KW"/>
</dbReference>
<dbReference type="OrthoDB" id="9805316at2"/>
<dbReference type="Gene3D" id="1.10.600.10">
    <property type="entry name" value="Farnesyl Diphosphate Synthase"/>
    <property type="match status" value="1"/>
</dbReference>
<dbReference type="eggNOG" id="COG0142">
    <property type="taxonomic scope" value="Bacteria"/>
</dbReference>
<dbReference type="GO" id="GO:0004659">
    <property type="term" value="F:prenyltransferase activity"/>
    <property type="evidence" value="ECO:0007669"/>
    <property type="project" value="InterPro"/>
</dbReference>
<dbReference type="Pfam" id="PF00348">
    <property type="entry name" value="polyprenyl_synt"/>
    <property type="match status" value="1"/>
</dbReference>
<dbReference type="InterPro" id="IPR033749">
    <property type="entry name" value="Polyprenyl_synt_CS"/>
</dbReference>
<dbReference type="STRING" id="111105.HR09_01300"/>
<evidence type="ECO:0000256" key="4">
    <source>
        <dbReference type="ARBA" id="ARBA00022723"/>
    </source>
</evidence>
<dbReference type="RefSeq" id="WP_039421099.1">
    <property type="nucleotide sequence ID" value="NZ_JRAI01000055.1"/>
</dbReference>
<protein>
    <submittedName>
        <fullName evidence="7">Polyprenyl synthetase</fullName>
    </submittedName>
</protein>
<evidence type="ECO:0000313" key="7">
    <source>
        <dbReference type="EMBL" id="KGN85445.1"/>
    </source>
</evidence>
<comment type="caution">
    <text evidence="7">The sequence shown here is derived from an EMBL/GenBank/DDBJ whole genome shotgun (WGS) entry which is preliminary data.</text>
</comment>